<protein>
    <submittedName>
        <fullName evidence="1">Uncharacterized protein</fullName>
    </submittedName>
</protein>
<evidence type="ECO:0000313" key="1">
    <source>
        <dbReference type="EMBL" id="CAK9322767.1"/>
    </source>
</evidence>
<accession>A0ABP0YS39</accession>
<reference evidence="1 2" key="1">
    <citation type="submission" date="2024-03" db="EMBL/GenBank/DDBJ databases">
        <authorList>
            <person name="Gkanogiannis A."/>
            <person name="Becerra Lopez-Lavalle L."/>
        </authorList>
    </citation>
    <scope>NUCLEOTIDE SEQUENCE [LARGE SCALE GENOMIC DNA]</scope>
</reference>
<keyword evidence="2" id="KW-1185">Reference proteome</keyword>
<gene>
    <name evidence="1" type="ORF">CITCOLO1_LOCUS14930</name>
</gene>
<sequence length="94" mass="10441">MAGMQYNFFPTDFYYPRPPLPSPPNSVQISAELLPSTVVPLPRKTVEDDREADWSLDKPKASPSLLSSMDIDRKVVGASTSMAFLPPPSYILKQ</sequence>
<name>A0ABP0YS39_9ROSI</name>
<proteinExistence type="predicted"/>
<dbReference type="EMBL" id="OZ021739">
    <property type="protein sequence ID" value="CAK9322767.1"/>
    <property type="molecule type" value="Genomic_DNA"/>
</dbReference>
<organism evidence="1 2">
    <name type="scientific">Citrullus colocynthis</name>
    <name type="common">colocynth</name>
    <dbReference type="NCBI Taxonomy" id="252529"/>
    <lineage>
        <taxon>Eukaryota</taxon>
        <taxon>Viridiplantae</taxon>
        <taxon>Streptophyta</taxon>
        <taxon>Embryophyta</taxon>
        <taxon>Tracheophyta</taxon>
        <taxon>Spermatophyta</taxon>
        <taxon>Magnoliopsida</taxon>
        <taxon>eudicotyledons</taxon>
        <taxon>Gunneridae</taxon>
        <taxon>Pentapetalae</taxon>
        <taxon>rosids</taxon>
        <taxon>fabids</taxon>
        <taxon>Cucurbitales</taxon>
        <taxon>Cucurbitaceae</taxon>
        <taxon>Benincaseae</taxon>
        <taxon>Citrullus</taxon>
    </lineage>
</organism>
<dbReference type="Proteomes" id="UP001642487">
    <property type="component" value="Chromosome 5"/>
</dbReference>
<evidence type="ECO:0000313" key="2">
    <source>
        <dbReference type="Proteomes" id="UP001642487"/>
    </source>
</evidence>